<evidence type="ECO:0000313" key="6">
    <source>
        <dbReference type="EMBL" id="WTS11171.1"/>
    </source>
</evidence>
<dbReference type="EMBL" id="CP108195">
    <property type="protein sequence ID" value="WTS11171.1"/>
    <property type="molecule type" value="Genomic_DNA"/>
</dbReference>
<evidence type="ECO:0000259" key="5">
    <source>
        <dbReference type="Pfam" id="PF00135"/>
    </source>
</evidence>
<evidence type="ECO:0000256" key="2">
    <source>
        <dbReference type="ARBA" id="ARBA00022801"/>
    </source>
</evidence>
<dbReference type="SUPFAM" id="SSF53474">
    <property type="entry name" value="alpha/beta-Hydrolases"/>
    <property type="match status" value="1"/>
</dbReference>
<dbReference type="Pfam" id="PF00135">
    <property type="entry name" value="COesterase"/>
    <property type="match status" value="1"/>
</dbReference>
<keyword evidence="2 3" id="KW-0378">Hydrolase</keyword>
<dbReference type="GO" id="GO:0016787">
    <property type="term" value="F:hydrolase activity"/>
    <property type="evidence" value="ECO:0007669"/>
    <property type="project" value="UniProtKB-KW"/>
</dbReference>
<dbReference type="InterPro" id="IPR029058">
    <property type="entry name" value="AB_hydrolase_fold"/>
</dbReference>
<dbReference type="PANTHER" id="PTHR11559">
    <property type="entry name" value="CARBOXYLESTERASE"/>
    <property type="match status" value="1"/>
</dbReference>
<sequence>MTDHPAEQPVVRTAHGAVRGERRESGARFLGIPYAQPPVGELRFAAPVPPEPWSGVLDATAYGPTAQRRPLAEVTFIPEPSIPGDGTLNLNVFTPDPSPDAGLPVMVWIHGGGFLAGSQASPWYDGAAFNRDGVVVVSIGYRLGFDGFGWISDAPHNRGVRDWLLALEWVRDNIRRFGGDPDRVTIAGQSAGGAAVLTLLGMPRAQHLFQRVHCLSGPVSQVSTAGAERVGRKLAELGGAQPTRSGLSRLSEEQILDLQKQVSSLAADPDPDTDAATDTDTDTGTGTGADPEDALAGLTSLISKSLPFAPLVDGDLIPQATLDALAAGVGADKELVLGATDHEFTMALHPVRDRLAASAPARILTGCGVDEAVATAYVADHPDLDTADLVGQYVTDHVFRTAVARVARARGTAPTWLYRFAWRSPVLGLATHCLDVPFHFDCLDTEGVTAVAGAEPPKALATDVHGAAVAFIRDGRPGWTPHTCGAPATRVFDTRSYDTGDGYADVSALLTDPHQSPTTPGRLSAA</sequence>
<gene>
    <name evidence="6" type="ORF">OHU69_08880</name>
</gene>
<dbReference type="AlphaFoldDB" id="A0AAU1U023"/>
<dbReference type="Gene3D" id="3.40.50.1820">
    <property type="entry name" value="alpha/beta hydrolase"/>
    <property type="match status" value="1"/>
</dbReference>
<accession>A0AAU1U023</accession>
<dbReference type="InterPro" id="IPR002018">
    <property type="entry name" value="CarbesteraseB"/>
</dbReference>
<organism evidence="6">
    <name type="scientific">Streptomyces sp. NBC_00119</name>
    <dbReference type="NCBI Taxonomy" id="2975659"/>
    <lineage>
        <taxon>Bacteria</taxon>
        <taxon>Bacillati</taxon>
        <taxon>Actinomycetota</taxon>
        <taxon>Actinomycetes</taxon>
        <taxon>Kitasatosporales</taxon>
        <taxon>Streptomycetaceae</taxon>
        <taxon>Streptomyces</taxon>
    </lineage>
</organism>
<feature type="region of interest" description="Disordered" evidence="4">
    <location>
        <begin position="264"/>
        <end position="292"/>
    </location>
</feature>
<feature type="compositionally biased region" description="Acidic residues" evidence="4">
    <location>
        <begin position="269"/>
        <end position="281"/>
    </location>
</feature>
<protein>
    <recommendedName>
        <fullName evidence="3">Carboxylic ester hydrolase</fullName>
        <ecNumber evidence="3">3.1.1.-</ecNumber>
    </recommendedName>
</protein>
<dbReference type="InterPro" id="IPR050309">
    <property type="entry name" value="Type-B_Carboxylest/Lipase"/>
</dbReference>
<feature type="domain" description="Carboxylesterase type B" evidence="5">
    <location>
        <begin position="8"/>
        <end position="477"/>
    </location>
</feature>
<dbReference type="InterPro" id="IPR019826">
    <property type="entry name" value="Carboxylesterase_B_AS"/>
</dbReference>
<dbReference type="EC" id="3.1.1.-" evidence="3"/>
<reference evidence="6" key="1">
    <citation type="submission" date="2022-10" db="EMBL/GenBank/DDBJ databases">
        <title>The complete genomes of actinobacterial strains from the NBC collection.</title>
        <authorList>
            <person name="Joergensen T.S."/>
            <person name="Alvarez Arevalo M."/>
            <person name="Sterndorff E.B."/>
            <person name="Faurdal D."/>
            <person name="Vuksanovic O."/>
            <person name="Mourched A.-S."/>
            <person name="Charusanti P."/>
            <person name="Shaw S."/>
            <person name="Blin K."/>
            <person name="Weber T."/>
        </authorList>
    </citation>
    <scope>NUCLEOTIDE SEQUENCE</scope>
    <source>
        <strain evidence="6">NBC_00119</strain>
    </source>
</reference>
<evidence type="ECO:0000256" key="1">
    <source>
        <dbReference type="ARBA" id="ARBA00005964"/>
    </source>
</evidence>
<comment type="similarity">
    <text evidence="1 3">Belongs to the type-B carboxylesterase/lipase family.</text>
</comment>
<proteinExistence type="inferred from homology"/>
<name>A0AAU1U023_9ACTN</name>
<evidence type="ECO:0000256" key="3">
    <source>
        <dbReference type="RuleBase" id="RU361235"/>
    </source>
</evidence>
<evidence type="ECO:0000256" key="4">
    <source>
        <dbReference type="SAM" id="MobiDB-lite"/>
    </source>
</evidence>
<dbReference type="PROSITE" id="PS00122">
    <property type="entry name" value="CARBOXYLESTERASE_B_1"/>
    <property type="match status" value="1"/>
</dbReference>